<dbReference type="CDD" id="cd12422">
    <property type="entry name" value="RRM2_PTBP1_hnRNPL_like"/>
    <property type="match status" value="1"/>
</dbReference>
<dbReference type="PROSITE" id="PS50102">
    <property type="entry name" value="RRM"/>
    <property type="match status" value="2"/>
</dbReference>
<dbReference type="Gene3D" id="3.30.70.330">
    <property type="match status" value="4"/>
</dbReference>
<dbReference type="InterPro" id="IPR021790">
    <property type="entry name" value="PTBP1-like_RRM2"/>
</dbReference>
<feature type="region of interest" description="Disordered" evidence="4">
    <location>
        <begin position="316"/>
        <end position="344"/>
    </location>
</feature>
<dbReference type="PANTHER" id="PTHR15592">
    <property type="entry name" value="MATRIN 3/NUCLEAR PROTEIN 220-RELATED"/>
    <property type="match status" value="1"/>
</dbReference>
<feature type="region of interest" description="Disordered" evidence="4">
    <location>
        <begin position="1"/>
        <end position="22"/>
    </location>
</feature>
<dbReference type="Proteomes" id="UP001281761">
    <property type="component" value="Unassembled WGS sequence"/>
</dbReference>
<name>A0ABQ9WYE1_9EUKA</name>
<feature type="domain" description="RRM" evidence="5">
    <location>
        <begin position="361"/>
        <end position="435"/>
    </location>
</feature>
<evidence type="ECO:0000313" key="7">
    <source>
        <dbReference type="Proteomes" id="UP001281761"/>
    </source>
</evidence>
<keyword evidence="2 3" id="KW-0694">RNA-binding</keyword>
<evidence type="ECO:0000256" key="4">
    <source>
        <dbReference type="SAM" id="MobiDB-lite"/>
    </source>
</evidence>
<dbReference type="EMBL" id="JARBJD010000294">
    <property type="protein sequence ID" value="KAK2944536.1"/>
    <property type="molecule type" value="Genomic_DNA"/>
</dbReference>
<feature type="compositionally biased region" description="Polar residues" evidence="4">
    <location>
        <begin position="1"/>
        <end position="11"/>
    </location>
</feature>
<dbReference type="InterPro" id="IPR000504">
    <property type="entry name" value="RRM_dom"/>
</dbReference>
<reference evidence="6 7" key="1">
    <citation type="journal article" date="2022" name="bioRxiv">
        <title>Genomics of Preaxostyla Flagellates Illuminates Evolutionary Transitions and the Path Towards Mitochondrial Loss.</title>
        <authorList>
            <person name="Novak L.V.F."/>
            <person name="Treitli S.C."/>
            <person name="Pyrih J."/>
            <person name="Halakuc P."/>
            <person name="Pipaliya S.V."/>
            <person name="Vacek V."/>
            <person name="Brzon O."/>
            <person name="Soukal P."/>
            <person name="Eme L."/>
            <person name="Dacks J.B."/>
            <person name="Karnkowska A."/>
            <person name="Elias M."/>
            <person name="Hampl V."/>
        </authorList>
    </citation>
    <scope>NUCLEOTIDE SEQUENCE [LARGE SCALE GENOMIC DNA]</scope>
    <source>
        <strain evidence="6">NAU3</strain>
        <tissue evidence="6">Gut</tissue>
    </source>
</reference>
<evidence type="ECO:0000313" key="6">
    <source>
        <dbReference type="EMBL" id="KAK2944536.1"/>
    </source>
</evidence>
<accession>A0ABQ9WYE1</accession>
<feature type="compositionally biased region" description="Polar residues" evidence="4">
    <location>
        <begin position="327"/>
        <end position="336"/>
    </location>
</feature>
<evidence type="ECO:0000259" key="5">
    <source>
        <dbReference type="PROSITE" id="PS50102"/>
    </source>
</evidence>
<dbReference type="SUPFAM" id="SSF54928">
    <property type="entry name" value="RNA-binding domain, RBD"/>
    <property type="match status" value="3"/>
</dbReference>
<keyword evidence="1" id="KW-0677">Repeat</keyword>
<gene>
    <name evidence="6" type="ORF">BLNAU_20542</name>
</gene>
<evidence type="ECO:0000256" key="1">
    <source>
        <dbReference type="ARBA" id="ARBA00022737"/>
    </source>
</evidence>
<organism evidence="6 7">
    <name type="scientific">Blattamonas nauphoetae</name>
    <dbReference type="NCBI Taxonomy" id="2049346"/>
    <lineage>
        <taxon>Eukaryota</taxon>
        <taxon>Metamonada</taxon>
        <taxon>Preaxostyla</taxon>
        <taxon>Oxymonadida</taxon>
        <taxon>Blattamonas</taxon>
    </lineage>
</organism>
<dbReference type="Pfam" id="PF13893">
    <property type="entry name" value="RRM_5"/>
    <property type="match status" value="1"/>
</dbReference>
<dbReference type="Pfam" id="PF11835">
    <property type="entry name" value="RRM_8"/>
    <property type="match status" value="1"/>
</dbReference>
<sequence>MNPSSYPSNSRHIPESPNPSKVVHLRGVSPSITPNEIVKVAESCGAVVTCAQLRNVSQYLLQFQDINSATRFYNTYAQSGLRIRDSTIYVQYSIRQEISPRSSDGPGHSRILHVTISNVQYDINVNVLSQIFNQYDTSPRQTVNKLVIFQKMEDVQALIEFSSVEGAQRAKQILNGKNIYSNCCTLHIEDSPLQNLDVRENSMRSYDYTNPSLPQNPGPTGQSGYYMSYSSQGSNFQQGGPTRNPVVLVSKFPADRVGCDQLFNLFSNYGTIICIKILFNKPETALIQFSDANEASRAVVALRGIPMYGRTLDVSSSRHPFIKNNPGPDSNDPNTRNYDRTQNRSVKLTMSGQRNTAAPSDTLHISNISPTLTDSQLYNHFAPAGGIEAVKIYEQGSKKMALAKFKSVSASVEAMCTFHNSTLDGKTIRMSFTRNTI</sequence>
<evidence type="ECO:0000256" key="3">
    <source>
        <dbReference type="PROSITE-ProRule" id="PRU00176"/>
    </source>
</evidence>
<comment type="caution">
    <text evidence="6">The sequence shown here is derived from an EMBL/GenBank/DDBJ whole genome shotgun (WGS) entry which is preliminary data.</text>
</comment>
<dbReference type="InterPro" id="IPR012677">
    <property type="entry name" value="Nucleotide-bd_a/b_plait_sf"/>
</dbReference>
<keyword evidence="7" id="KW-1185">Reference proteome</keyword>
<dbReference type="Pfam" id="PF00076">
    <property type="entry name" value="RRM_1"/>
    <property type="match status" value="1"/>
</dbReference>
<proteinExistence type="predicted"/>
<dbReference type="SMART" id="SM00360">
    <property type="entry name" value="RRM"/>
    <property type="match status" value="4"/>
</dbReference>
<feature type="domain" description="RRM" evidence="5">
    <location>
        <begin position="245"/>
        <end position="319"/>
    </location>
</feature>
<evidence type="ECO:0000256" key="2">
    <source>
        <dbReference type="ARBA" id="ARBA00022884"/>
    </source>
</evidence>
<dbReference type="InterPro" id="IPR035979">
    <property type="entry name" value="RBD_domain_sf"/>
</dbReference>
<protein>
    <submittedName>
        <fullName evidence="6">Polypyrimidine tract-binding protein</fullName>
    </submittedName>
</protein>